<reference evidence="2 3" key="1">
    <citation type="submission" date="2019-07" db="EMBL/GenBank/DDBJ databases">
        <title>Chromosome genome assembly for large yellow croaker.</title>
        <authorList>
            <person name="Xiao S."/>
        </authorList>
    </citation>
    <scope>NUCLEOTIDE SEQUENCE [LARGE SCALE GENOMIC DNA]</scope>
    <source>
        <strain evidence="2">JMULYC20181020</strain>
        <tissue evidence="2">Muscle</tissue>
    </source>
</reference>
<evidence type="ECO:0000313" key="3">
    <source>
        <dbReference type="Proteomes" id="UP000424527"/>
    </source>
</evidence>
<keyword evidence="3" id="KW-1185">Reference proteome</keyword>
<sequence>MERQESWTTSLDGNRVGGVPLVGGTGWRHKVLRWEESQLTNKHKLVIPAACANKKFVLVVGDSHLRALVDGFVLMPEGPLSFGFMCTPGATAAHLRTELVAAVVPRQPEAVIILAPSNNLTAGRGLENSSADFAPAQDCTQPLVQRKCGFMVVVLDFPPRLSVEEDQQKLLRMAYHSAVRTRTHLSDSGVCLSSRTFWQVLTGSLQNQSQSHRGADSHLPVSSPVCHPGGSEGNEPQPRQQPTQMAGLQCAVCLKLSWRHWTSRSQKKVELRECFIPLTPVRFSPATLRAIEKTSPSFLPSPEEGTAVPVHPEAKGGSEAQDCCCEEKAAKRTGGHSGVSCGGLSCGKTSHCSACRRQGGHNNVRCGGVFRGNTYQCSFYACGG</sequence>
<gene>
    <name evidence="2" type="ORF">D5F01_LYC24006</name>
</gene>
<accession>A0A6G0HFZ6</accession>
<evidence type="ECO:0000256" key="1">
    <source>
        <dbReference type="SAM" id="MobiDB-lite"/>
    </source>
</evidence>
<dbReference type="EMBL" id="REGW02000076">
    <property type="protein sequence ID" value="KAE8277950.1"/>
    <property type="molecule type" value="Genomic_DNA"/>
</dbReference>
<protein>
    <submittedName>
        <fullName evidence="2">Uncharacterized protein</fullName>
    </submittedName>
</protein>
<proteinExistence type="predicted"/>
<evidence type="ECO:0000313" key="2">
    <source>
        <dbReference type="EMBL" id="KAE8277950.1"/>
    </source>
</evidence>
<dbReference type="AlphaFoldDB" id="A0A6G0HFZ6"/>
<organism evidence="2 3">
    <name type="scientific">Larimichthys crocea</name>
    <name type="common">Large yellow croaker</name>
    <name type="synonym">Pseudosciaena crocea</name>
    <dbReference type="NCBI Taxonomy" id="215358"/>
    <lineage>
        <taxon>Eukaryota</taxon>
        <taxon>Metazoa</taxon>
        <taxon>Chordata</taxon>
        <taxon>Craniata</taxon>
        <taxon>Vertebrata</taxon>
        <taxon>Euteleostomi</taxon>
        <taxon>Actinopterygii</taxon>
        <taxon>Neopterygii</taxon>
        <taxon>Teleostei</taxon>
        <taxon>Neoteleostei</taxon>
        <taxon>Acanthomorphata</taxon>
        <taxon>Eupercaria</taxon>
        <taxon>Sciaenidae</taxon>
        <taxon>Larimichthys</taxon>
    </lineage>
</organism>
<dbReference type="Proteomes" id="UP000424527">
    <property type="component" value="Unassembled WGS sequence"/>
</dbReference>
<feature type="region of interest" description="Disordered" evidence="1">
    <location>
        <begin position="209"/>
        <end position="242"/>
    </location>
</feature>
<name>A0A6G0HFZ6_LARCR</name>
<comment type="caution">
    <text evidence="2">The sequence shown here is derived from an EMBL/GenBank/DDBJ whole genome shotgun (WGS) entry which is preliminary data.</text>
</comment>